<reference evidence="3" key="1">
    <citation type="submission" date="2021-01" db="EMBL/GenBank/DDBJ databases">
        <title>Whole genome shotgun sequence of Planobispora takensis NBRC 109077.</title>
        <authorList>
            <person name="Komaki H."/>
            <person name="Tamura T."/>
        </authorList>
    </citation>
    <scope>NUCLEOTIDE SEQUENCE</scope>
    <source>
        <strain evidence="3">NBRC 109077</strain>
    </source>
</reference>
<dbReference type="Proteomes" id="UP000634476">
    <property type="component" value="Unassembled WGS sequence"/>
</dbReference>
<keyword evidence="2" id="KW-1133">Transmembrane helix</keyword>
<evidence type="ECO:0000256" key="2">
    <source>
        <dbReference type="SAM" id="Phobius"/>
    </source>
</evidence>
<evidence type="ECO:0000313" key="4">
    <source>
        <dbReference type="Proteomes" id="UP000634476"/>
    </source>
</evidence>
<proteinExistence type="predicted"/>
<feature type="transmembrane region" description="Helical" evidence="2">
    <location>
        <begin position="159"/>
        <end position="177"/>
    </location>
</feature>
<feature type="region of interest" description="Disordered" evidence="1">
    <location>
        <begin position="1"/>
        <end position="29"/>
    </location>
</feature>
<sequence>MPYGGEDATHGPAGSDPEPARLRPAGGAAEGAPCPATVLSWDGDALVAADTLSGSSVRLTPATLYHYRCAQKVIGRGKQEPHTVGGLAALDADGLVLLDLPGRWESREVSAFAAGRGTPITDARTAPSERVRAVVAGRAPGWGRLSGLPASRLSRRRKLAIIGMGAAGLLVMAYVITAGSVDGGLRRASSGRSRPRAPRPDAWAPSGTRPR</sequence>
<accession>A0A8J3SUN9</accession>
<dbReference type="RefSeq" id="WP_203874982.1">
    <property type="nucleotide sequence ID" value="NZ_BOOK01000016.1"/>
</dbReference>
<keyword evidence="2" id="KW-0812">Transmembrane</keyword>
<keyword evidence="2" id="KW-0472">Membrane</keyword>
<feature type="compositionally biased region" description="Low complexity" evidence="1">
    <location>
        <begin position="200"/>
        <end position="211"/>
    </location>
</feature>
<organism evidence="3 4">
    <name type="scientific">Planobispora takensis</name>
    <dbReference type="NCBI Taxonomy" id="1367882"/>
    <lineage>
        <taxon>Bacteria</taxon>
        <taxon>Bacillati</taxon>
        <taxon>Actinomycetota</taxon>
        <taxon>Actinomycetes</taxon>
        <taxon>Streptosporangiales</taxon>
        <taxon>Streptosporangiaceae</taxon>
        <taxon>Planobispora</taxon>
    </lineage>
</organism>
<dbReference type="AlphaFoldDB" id="A0A8J3SUN9"/>
<comment type="caution">
    <text evidence="3">The sequence shown here is derived from an EMBL/GenBank/DDBJ whole genome shotgun (WGS) entry which is preliminary data.</text>
</comment>
<dbReference type="EMBL" id="BOOK01000016">
    <property type="protein sequence ID" value="GII00583.1"/>
    <property type="molecule type" value="Genomic_DNA"/>
</dbReference>
<name>A0A8J3SUN9_9ACTN</name>
<evidence type="ECO:0000313" key="3">
    <source>
        <dbReference type="EMBL" id="GII00583.1"/>
    </source>
</evidence>
<protein>
    <submittedName>
        <fullName evidence="3">Uncharacterized protein</fullName>
    </submittedName>
</protein>
<keyword evidence="4" id="KW-1185">Reference proteome</keyword>
<feature type="region of interest" description="Disordered" evidence="1">
    <location>
        <begin position="185"/>
        <end position="211"/>
    </location>
</feature>
<gene>
    <name evidence="3" type="ORF">Pta02_25910</name>
</gene>
<evidence type="ECO:0000256" key="1">
    <source>
        <dbReference type="SAM" id="MobiDB-lite"/>
    </source>
</evidence>